<name>A0ABP9CW15_9ACTN</name>
<dbReference type="PANTHER" id="PTHR24321:SF8">
    <property type="entry name" value="ESTRADIOL 17-BETA-DEHYDROGENASE 8-RELATED"/>
    <property type="match status" value="1"/>
</dbReference>
<dbReference type="SUPFAM" id="SSF51735">
    <property type="entry name" value="NAD(P)-binding Rossmann-fold domains"/>
    <property type="match status" value="1"/>
</dbReference>
<reference evidence="6" key="1">
    <citation type="journal article" date="2019" name="Int. J. Syst. Evol. Microbiol.">
        <title>The Global Catalogue of Microorganisms (GCM) 10K type strain sequencing project: providing services to taxonomists for standard genome sequencing and annotation.</title>
        <authorList>
            <consortium name="The Broad Institute Genomics Platform"/>
            <consortium name="The Broad Institute Genome Sequencing Center for Infectious Disease"/>
            <person name="Wu L."/>
            <person name="Ma J."/>
        </authorList>
    </citation>
    <scope>NUCLEOTIDE SEQUENCE [LARGE SCALE GENOMIC DNA]</scope>
    <source>
        <strain evidence="6">JCM 18542</strain>
    </source>
</reference>
<dbReference type="NCBIfam" id="TIGR03971">
    <property type="entry name" value="SDR_subfam_1"/>
    <property type="match status" value="1"/>
</dbReference>
<keyword evidence="3" id="KW-0520">NAD</keyword>
<dbReference type="Proteomes" id="UP001500839">
    <property type="component" value="Unassembled WGS sequence"/>
</dbReference>
<dbReference type="InterPro" id="IPR002347">
    <property type="entry name" value="SDR_fam"/>
</dbReference>
<proteinExistence type="inferred from homology"/>
<evidence type="ECO:0000256" key="1">
    <source>
        <dbReference type="ARBA" id="ARBA00006484"/>
    </source>
</evidence>
<dbReference type="PRINTS" id="PR00080">
    <property type="entry name" value="SDRFAMILY"/>
</dbReference>
<evidence type="ECO:0000256" key="4">
    <source>
        <dbReference type="RuleBase" id="RU000363"/>
    </source>
</evidence>
<dbReference type="EMBL" id="BAABKQ010000001">
    <property type="protein sequence ID" value="GAA4819812.1"/>
    <property type="molecule type" value="Genomic_DNA"/>
</dbReference>
<gene>
    <name evidence="5" type="ORF">GCM10023353_29390</name>
</gene>
<comment type="caution">
    <text evidence="5">The sequence shown here is derived from an EMBL/GenBank/DDBJ whole genome shotgun (WGS) entry which is preliminary data.</text>
</comment>
<dbReference type="InterPro" id="IPR023985">
    <property type="entry name" value="SDR_subfam_1"/>
</dbReference>
<organism evidence="5 6">
    <name type="scientific">Tomitella cavernea</name>
    <dbReference type="NCBI Taxonomy" id="1387982"/>
    <lineage>
        <taxon>Bacteria</taxon>
        <taxon>Bacillati</taxon>
        <taxon>Actinomycetota</taxon>
        <taxon>Actinomycetes</taxon>
        <taxon>Mycobacteriales</taxon>
        <taxon>Tomitella</taxon>
    </lineage>
</organism>
<dbReference type="InterPro" id="IPR036291">
    <property type="entry name" value="NAD(P)-bd_dom_sf"/>
</dbReference>
<dbReference type="InterPro" id="IPR020904">
    <property type="entry name" value="Sc_DH/Rdtase_CS"/>
</dbReference>
<keyword evidence="2" id="KW-0560">Oxidoreductase</keyword>
<dbReference type="Gene3D" id="3.40.50.720">
    <property type="entry name" value="NAD(P)-binding Rossmann-like Domain"/>
    <property type="match status" value="1"/>
</dbReference>
<accession>A0ABP9CW15</accession>
<evidence type="ECO:0000313" key="5">
    <source>
        <dbReference type="EMBL" id="GAA4819812.1"/>
    </source>
</evidence>
<keyword evidence="6" id="KW-1185">Reference proteome</keyword>
<dbReference type="RefSeq" id="WP_200174250.1">
    <property type="nucleotide sequence ID" value="NZ_BAABKQ010000001.1"/>
</dbReference>
<sequence length="282" mass="29646">MSIEDSRFDGKVAFVTGAARGQGRTHAVAFAERGADVVICDRCADQPGVGYPLGTEDDLEETVRQVEALGRKVVAEKIDTRERGALEALVARGEKELGRIDIAVANAGVSGMSPITDFPQEIWDDVVGSNLHGVFNTLAAVSPGMADRGYGRIVTVSSMMGRSSSPGQAAYAASKWGVIGMTKSVAQDLAAAGVTVNAVAPGNIDTPMVKNQRLYDVVCPDIENPTWDDVAPRLQQLHAQPIAILDPFEVTRAVMFLADEASAHMTGIVIPVDAGAAARTSA</sequence>
<evidence type="ECO:0000256" key="3">
    <source>
        <dbReference type="ARBA" id="ARBA00023027"/>
    </source>
</evidence>
<dbReference type="Pfam" id="PF00106">
    <property type="entry name" value="adh_short"/>
    <property type="match status" value="1"/>
</dbReference>
<comment type="similarity">
    <text evidence="1 4">Belongs to the short-chain dehydrogenases/reductases (SDR) family.</text>
</comment>
<protein>
    <submittedName>
        <fullName evidence="5">Mycofactocin-coupled SDR family oxidoreductase</fullName>
    </submittedName>
</protein>
<dbReference type="PROSITE" id="PS00061">
    <property type="entry name" value="ADH_SHORT"/>
    <property type="match status" value="1"/>
</dbReference>
<evidence type="ECO:0000256" key="2">
    <source>
        <dbReference type="ARBA" id="ARBA00023002"/>
    </source>
</evidence>
<dbReference type="PANTHER" id="PTHR24321">
    <property type="entry name" value="DEHYDROGENASES, SHORT CHAIN"/>
    <property type="match status" value="1"/>
</dbReference>
<evidence type="ECO:0000313" key="6">
    <source>
        <dbReference type="Proteomes" id="UP001500839"/>
    </source>
</evidence>
<dbReference type="PRINTS" id="PR00081">
    <property type="entry name" value="GDHRDH"/>
</dbReference>